<dbReference type="GeneID" id="31676472"/>
<keyword evidence="3" id="KW-1185">Reference proteome</keyword>
<proteinExistence type="predicted"/>
<dbReference type="PANTHER" id="PTHR34236">
    <property type="entry name" value="DIMETHYL SULFOXIDE REDUCTASE TRANSCRIPTIONAL ACTIVATOR"/>
    <property type="match status" value="1"/>
</dbReference>
<protein>
    <recommendedName>
        <fullName evidence="1">HTH bat-type domain-containing protein</fullName>
    </recommendedName>
</protein>
<dbReference type="EMBL" id="CP015363">
    <property type="protein sequence ID" value="ARD84855.1"/>
    <property type="molecule type" value="Genomic_DNA"/>
</dbReference>
<feature type="domain" description="HTH bat-type" evidence="1">
    <location>
        <begin position="141"/>
        <end position="192"/>
    </location>
</feature>
<dbReference type="OrthoDB" id="27447at2157"/>
<reference evidence="2 3" key="1">
    <citation type="submission" date="2011-10" db="EMBL/GenBank/DDBJ databases">
        <title>Metabolic and evolutionary patterns in the extreme acidophile Ferroplasma acidiphilum.</title>
        <authorList>
            <person name="Golyshina O.V."/>
            <person name="Kozyavkin S.A."/>
            <person name="Tatusov R.L."/>
            <person name="Slesarev A.I."/>
            <person name="Golyshin P.N."/>
        </authorList>
    </citation>
    <scope>NUCLEOTIDE SEQUENCE [LARGE SCALE GENOMIC DNA]</scope>
    <source>
        <strain evidence="3">Y</strain>
    </source>
</reference>
<dbReference type="RefSeq" id="WP_009886062.1">
    <property type="nucleotide sequence ID" value="NZ_CP015363.1"/>
</dbReference>
<dbReference type="PANTHER" id="PTHR34236:SF1">
    <property type="entry name" value="DIMETHYL SULFOXIDE REDUCTASE TRANSCRIPTIONAL ACTIVATOR"/>
    <property type="match status" value="1"/>
</dbReference>
<name>A0A1V0N439_9ARCH</name>
<evidence type="ECO:0000259" key="1">
    <source>
        <dbReference type="Pfam" id="PF04967"/>
    </source>
</evidence>
<evidence type="ECO:0000313" key="2">
    <source>
        <dbReference type="EMBL" id="ARD84855.1"/>
    </source>
</evidence>
<dbReference type="Proteomes" id="UP000192050">
    <property type="component" value="Chromosome"/>
</dbReference>
<dbReference type="Pfam" id="PF04967">
    <property type="entry name" value="HTH_10"/>
    <property type="match status" value="1"/>
</dbReference>
<organism evidence="2 3">
    <name type="scientific">Ferroplasma acidiphilum</name>
    <dbReference type="NCBI Taxonomy" id="74969"/>
    <lineage>
        <taxon>Archaea</taxon>
        <taxon>Methanobacteriati</taxon>
        <taxon>Thermoplasmatota</taxon>
        <taxon>Thermoplasmata</taxon>
        <taxon>Thermoplasmatales</taxon>
        <taxon>Ferroplasmaceae</taxon>
        <taxon>Ferroplasma</taxon>
    </lineage>
</organism>
<dbReference type="InterPro" id="IPR007050">
    <property type="entry name" value="HTH_bacterioopsin"/>
</dbReference>
<sequence>MKGHLIEITLTAEKPSCDVLKKLAPLNLKVRIFQINPSAGSTNHLMGIENYKKIRESIKDDKITIYENQRDKTWLETHSCEICRAVALSGSIITSVKILENLKVQYKILLKNKKALETLDQSIDGINYNYVESVTKLPEELTLRQKEVLYIAFKNGYFEFQRGINLDGLASELGISKKAVQSDLKRGIDKIVKEYIFNNI</sequence>
<dbReference type="KEGG" id="fai:FAD_0973"/>
<gene>
    <name evidence="2" type="ORF">FAD_0973</name>
</gene>
<evidence type="ECO:0000313" key="3">
    <source>
        <dbReference type="Proteomes" id="UP000192050"/>
    </source>
</evidence>
<dbReference type="GeneID" id="16024188"/>
<dbReference type="AlphaFoldDB" id="A0A1V0N439"/>
<accession>A0A1V0N439</accession>